<evidence type="ECO:0000313" key="8">
    <source>
        <dbReference type="Proteomes" id="UP000799421"/>
    </source>
</evidence>
<proteinExistence type="predicted"/>
<evidence type="ECO:0000256" key="1">
    <source>
        <dbReference type="ARBA" id="ARBA00000885"/>
    </source>
</evidence>
<dbReference type="Gene3D" id="3.90.1750.10">
    <property type="entry name" value="Hect, E3 ligase catalytic domains"/>
    <property type="match status" value="1"/>
</dbReference>
<dbReference type="GO" id="GO:0061630">
    <property type="term" value="F:ubiquitin protein ligase activity"/>
    <property type="evidence" value="ECO:0007669"/>
    <property type="project" value="UniProtKB-EC"/>
</dbReference>
<sequence length="158" mass="18131">YFYLINHMRMRTALSRSSKLEKVRDSLCRLTGHVPSGLTQPRHLLLEVSRSRIWEDVCEQLYGRKASHLLLPLHVRLGDLHFGQDYGGPQVEFFNLLCHAVFDPEVGMFERLGSFDYFLPGSLEPLYKYEILGLAMALAVHNSITLPVDLPLAMYQII</sequence>
<feature type="domain" description="HECT" evidence="6">
    <location>
        <begin position="65"/>
        <end position="158"/>
    </location>
</feature>
<reference evidence="7" key="1">
    <citation type="journal article" date="2020" name="Stud. Mycol.">
        <title>101 Dothideomycetes genomes: a test case for predicting lifestyles and emergence of pathogens.</title>
        <authorList>
            <person name="Haridas S."/>
            <person name="Albert R."/>
            <person name="Binder M."/>
            <person name="Bloem J."/>
            <person name="Labutti K."/>
            <person name="Salamov A."/>
            <person name="Andreopoulos B."/>
            <person name="Baker S."/>
            <person name="Barry K."/>
            <person name="Bills G."/>
            <person name="Bluhm B."/>
            <person name="Cannon C."/>
            <person name="Castanera R."/>
            <person name="Culley D."/>
            <person name="Daum C."/>
            <person name="Ezra D."/>
            <person name="Gonzalez J."/>
            <person name="Henrissat B."/>
            <person name="Kuo A."/>
            <person name="Liang C."/>
            <person name="Lipzen A."/>
            <person name="Lutzoni F."/>
            <person name="Magnuson J."/>
            <person name="Mondo S."/>
            <person name="Nolan M."/>
            <person name="Ohm R."/>
            <person name="Pangilinan J."/>
            <person name="Park H.-J."/>
            <person name="Ramirez L."/>
            <person name="Alfaro M."/>
            <person name="Sun H."/>
            <person name="Tritt A."/>
            <person name="Yoshinaga Y."/>
            <person name="Zwiers L.-H."/>
            <person name="Turgeon B."/>
            <person name="Goodwin S."/>
            <person name="Spatafora J."/>
            <person name="Crous P."/>
            <person name="Grigoriev I."/>
        </authorList>
    </citation>
    <scope>NUCLEOTIDE SEQUENCE</scope>
    <source>
        <strain evidence="7">CBS 480.64</strain>
    </source>
</reference>
<dbReference type="SUPFAM" id="SSF56204">
    <property type="entry name" value="Hect, E3 ligase catalytic domain"/>
    <property type="match status" value="1"/>
</dbReference>
<evidence type="ECO:0000256" key="2">
    <source>
        <dbReference type="ARBA" id="ARBA00012485"/>
    </source>
</evidence>
<feature type="non-terminal residue" evidence="7">
    <location>
        <position position="158"/>
    </location>
</feature>
<dbReference type="PROSITE" id="PS50237">
    <property type="entry name" value="HECT"/>
    <property type="match status" value="1"/>
</dbReference>
<evidence type="ECO:0000256" key="4">
    <source>
        <dbReference type="ARBA" id="ARBA00022786"/>
    </source>
</evidence>
<dbReference type="OrthoDB" id="5981550at2759"/>
<comment type="catalytic activity">
    <reaction evidence="1">
        <text>S-ubiquitinyl-[E2 ubiquitin-conjugating enzyme]-L-cysteine + [acceptor protein]-L-lysine = [E2 ubiquitin-conjugating enzyme]-L-cysteine + N(6)-ubiquitinyl-[acceptor protein]-L-lysine.</text>
        <dbReference type="EC" id="2.3.2.26"/>
    </reaction>
</comment>
<keyword evidence="8" id="KW-1185">Reference proteome</keyword>
<dbReference type="InterPro" id="IPR000569">
    <property type="entry name" value="HECT_dom"/>
</dbReference>
<dbReference type="AlphaFoldDB" id="A0A6A7BZD7"/>
<dbReference type="Proteomes" id="UP000799421">
    <property type="component" value="Unassembled WGS sequence"/>
</dbReference>
<dbReference type="InterPro" id="IPR035983">
    <property type="entry name" value="Hect_E3_ubiquitin_ligase"/>
</dbReference>
<organism evidence="7 8">
    <name type="scientific">Piedraia hortae CBS 480.64</name>
    <dbReference type="NCBI Taxonomy" id="1314780"/>
    <lineage>
        <taxon>Eukaryota</taxon>
        <taxon>Fungi</taxon>
        <taxon>Dikarya</taxon>
        <taxon>Ascomycota</taxon>
        <taxon>Pezizomycotina</taxon>
        <taxon>Dothideomycetes</taxon>
        <taxon>Dothideomycetidae</taxon>
        <taxon>Capnodiales</taxon>
        <taxon>Piedraiaceae</taxon>
        <taxon>Piedraia</taxon>
    </lineage>
</organism>
<evidence type="ECO:0000259" key="6">
    <source>
        <dbReference type="PROSITE" id="PS50237"/>
    </source>
</evidence>
<gene>
    <name evidence="7" type="ORF">K470DRAFT_198616</name>
</gene>
<dbReference type="PANTHER" id="PTHR45700:SF8">
    <property type="entry name" value="HECT-TYPE E3 UBIQUITIN TRANSFERASE"/>
    <property type="match status" value="1"/>
</dbReference>
<keyword evidence="3" id="KW-0808">Transferase</keyword>
<name>A0A6A7BZD7_9PEZI</name>
<accession>A0A6A7BZD7</accession>
<dbReference type="PANTHER" id="PTHR45700">
    <property type="entry name" value="UBIQUITIN-PROTEIN LIGASE E3C"/>
    <property type="match status" value="1"/>
</dbReference>
<dbReference type="EC" id="2.3.2.26" evidence="2"/>
<comment type="caution">
    <text evidence="5">Lacks conserved residue(s) required for the propagation of feature annotation.</text>
</comment>
<protein>
    <recommendedName>
        <fullName evidence="2">HECT-type E3 ubiquitin transferase</fullName>
        <ecNumber evidence="2">2.3.2.26</ecNumber>
    </recommendedName>
</protein>
<dbReference type="GO" id="GO:0000209">
    <property type="term" value="P:protein polyubiquitination"/>
    <property type="evidence" value="ECO:0007669"/>
    <property type="project" value="InterPro"/>
</dbReference>
<keyword evidence="4 5" id="KW-0833">Ubl conjugation pathway</keyword>
<evidence type="ECO:0000256" key="3">
    <source>
        <dbReference type="ARBA" id="ARBA00022679"/>
    </source>
</evidence>
<dbReference type="EMBL" id="MU005980">
    <property type="protein sequence ID" value="KAF2860564.1"/>
    <property type="molecule type" value="Genomic_DNA"/>
</dbReference>
<evidence type="ECO:0000313" key="7">
    <source>
        <dbReference type="EMBL" id="KAF2860564.1"/>
    </source>
</evidence>
<feature type="non-terminal residue" evidence="7">
    <location>
        <position position="1"/>
    </location>
</feature>
<evidence type="ECO:0000256" key="5">
    <source>
        <dbReference type="PROSITE-ProRule" id="PRU00104"/>
    </source>
</evidence>
<dbReference type="InterPro" id="IPR044611">
    <property type="entry name" value="E3A/B/C-like"/>
</dbReference>